<proteinExistence type="predicted"/>
<accession>A0AC61QNU4</accession>
<evidence type="ECO:0000313" key="2">
    <source>
        <dbReference type="Proteomes" id="UP000308886"/>
    </source>
</evidence>
<gene>
    <name evidence="1" type="ORF">E5358_10140</name>
</gene>
<organism evidence="1 2">
    <name type="scientific">Palleniella muris</name>
    <dbReference type="NCBI Taxonomy" id="3038145"/>
    <lineage>
        <taxon>Bacteria</taxon>
        <taxon>Pseudomonadati</taxon>
        <taxon>Bacteroidota</taxon>
        <taxon>Bacteroidia</taxon>
        <taxon>Bacteroidales</taxon>
        <taxon>Prevotellaceae</taxon>
        <taxon>Palleniella</taxon>
    </lineage>
</organism>
<evidence type="ECO:0000313" key="1">
    <source>
        <dbReference type="EMBL" id="TGX81486.1"/>
    </source>
</evidence>
<dbReference type="EMBL" id="SRZC01000016">
    <property type="protein sequence ID" value="TGX81486.1"/>
    <property type="molecule type" value="Genomic_DNA"/>
</dbReference>
<protein>
    <submittedName>
        <fullName evidence="1">Four-carbon acid sugar kinase family protein</fullName>
    </submittedName>
</protein>
<dbReference type="Proteomes" id="UP000308886">
    <property type="component" value="Unassembled WGS sequence"/>
</dbReference>
<keyword evidence="1" id="KW-0808">Transferase</keyword>
<keyword evidence="1" id="KW-0418">Kinase</keyword>
<sequence>MLYVIADDITGAAEIAGMAHRYGLSTTLTTSVPSSIEEGTDVIVFATDARSVTAAEAYAMTVEVTKAVMAFPCTDGDERKLIFRKTDSALRGNVCEELQAILDNSPYNRALYVPANPSKGRIIKDGTYYVNGTPIAETDFRFDPEFPAVTSSVAERFPDLPFANAESKTDIDRAVASALTAGDTLLAGAADLFCSLVEQLFNKEPHEPLEKPSPLSLSSPMIVVRGSTQSKALDLGMPVETMPMDVFYERADASSWTEAILPRYTKAGSAVLTIGDKEVRPGKDAAVYLRQTMAEVCCAMLDAVLPAELVIEGGATAFAILSRTPWHTFTVTDEIAPGVVRIKPLDADIHITMKPGSYDWGNLFA</sequence>
<name>A0AC61QNU4_9BACT</name>
<keyword evidence="2" id="KW-1185">Reference proteome</keyword>
<reference evidence="1" key="1">
    <citation type="submission" date="2019-04" db="EMBL/GenBank/DDBJ databases">
        <title>Microbes associate with the intestines of laboratory mice.</title>
        <authorList>
            <person name="Navarre W."/>
            <person name="Wong E."/>
            <person name="Huang K."/>
            <person name="Tropini C."/>
            <person name="Ng K."/>
            <person name="Yu B."/>
        </authorList>
    </citation>
    <scope>NUCLEOTIDE SEQUENCE</scope>
    <source>
        <strain evidence="1">NM73_A23</strain>
    </source>
</reference>
<comment type="caution">
    <text evidence="1">The sequence shown here is derived from an EMBL/GenBank/DDBJ whole genome shotgun (WGS) entry which is preliminary data.</text>
</comment>